<dbReference type="AlphaFoldDB" id="A0A0L7KLG9"/>
<dbReference type="Pfam" id="PF12309">
    <property type="entry name" value="KBP_C"/>
    <property type="match status" value="1"/>
</dbReference>
<dbReference type="Gene3D" id="1.25.40.10">
    <property type="entry name" value="Tetratricopeptide repeat domain"/>
    <property type="match status" value="1"/>
</dbReference>
<dbReference type="InterPro" id="IPR022083">
    <property type="entry name" value="KBP"/>
</dbReference>
<dbReference type="GO" id="GO:0005856">
    <property type="term" value="C:cytoskeleton"/>
    <property type="evidence" value="ECO:0007669"/>
    <property type="project" value="UniProtKB-SubCell"/>
</dbReference>
<evidence type="ECO:0000256" key="5">
    <source>
        <dbReference type="ARBA" id="ARBA00023212"/>
    </source>
</evidence>
<organism evidence="6 7">
    <name type="scientific">Operophtera brumata</name>
    <name type="common">Winter moth</name>
    <name type="synonym">Phalaena brumata</name>
    <dbReference type="NCBI Taxonomy" id="104452"/>
    <lineage>
        <taxon>Eukaryota</taxon>
        <taxon>Metazoa</taxon>
        <taxon>Ecdysozoa</taxon>
        <taxon>Arthropoda</taxon>
        <taxon>Hexapoda</taxon>
        <taxon>Insecta</taxon>
        <taxon>Pterygota</taxon>
        <taxon>Neoptera</taxon>
        <taxon>Endopterygota</taxon>
        <taxon>Lepidoptera</taxon>
        <taxon>Glossata</taxon>
        <taxon>Ditrysia</taxon>
        <taxon>Geometroidea</taxon>
        <taxon>Geometridae</taxon>
        <taxon>Larentiinae</taxon>
        <taxon>Operophtera</taxon>
    </lineage>
</organism>
<name>A0A0L7KLG9_OPEBR</name>
<keyword evidence="4" id="KW-0963">Cytoplasm</keyword>
<evidence type="ECO:0000313" key="7">
    <source>
        <dbReference type="Proteomes" id="UP000037510"/>
    </source>
</evidence>
<dbReference type="STRING" id="104452.A0A0L7KLG9"/>
<reference evidence="6 7" key="1">
    <citation type="journal article" date="2015" name="Genome Biol. Evol.">
        <title>The genome of winter moth (Operophtera brumata) provides a genomic perspective on sexual dimorphism and phenology.</title>
        <authorList>
            <person name="Derks M.F."/>
            <person name="Smit S."/>
            <person name="Salis L."/>
            <person name="Schijlen E."/>
            <person name="Bossers A."/>
            <person name="Mateman C."/>
            <person name="Pijl A.S."/>
            <person name="de Ridder D."/>
            <person name="Groenen M.A."/>
            <person name="Visser M.E."/>
            <person name="Megens H.J."/>
        </authorList>
    </citation>
    <scope>NUCLEOTIDE SEQUENCE [LARGE SCALE GENOMIC DNA]</scope>
    <source>
        <strain evidence="6">WM2013NL</strain>
        <tissue evidence="6">Head and thorax</tissue>
    </source>
</reference>
<dbReference type="EMBL" id="JTDY01009058">
    <property type="protein sequence ID" value="KOB64148.1"/>
    <property type="molecule type" value="Genomic_DNA"/>
</dbReference>
<comment type="similarity">
    <text evidence="2">Belongs to the KIF-binding protein family.</text>
</comment>
<dbReference type="GO" id="GO:0000226">
    <property type="term" value="P:microtubule cytoskeleton organization"/>
    <property type="evidence" value="ECO:0007669"/>
    <property type="project" value="TreeGrafter"/>
</dbReference>
<evidence type="ECO:0000256" key="1">
    <source>
        <dbReference type="ARBA" id="ARBA00004245"/>
    </source>
</evidence>
<evidence type="ECO:0000256" key="3">
    <source>
        <dbReference type="ARBA" id="ARBA00016840"/>
    </source>
</evidence>
<keyword evidence="7" id="KW-1185">Reference proteome</keyword>
<dbReference type="Proteomes" id="UP000037510">
    <property type="component" value="Unassembled WGS sequence"/>
</dbReference>
<evidence type="ECO:0000313" key="6">
    <source>
        <dbReference type="EMBL" id="KOB64148.1"/>
    </source>
</evidence>
<dbReference type="InterPro" id="IPR019734">
    <property type="entry name" value="TPR_rpt"/>
</dbReference>
<comment type="caution">
    <text evidence="6">The sequence shown here is derived from an EMBL/GenBank/DDBJ whole genome shotgun (WGS) entry which is preliminary data.</text>
</comment>
<dbReference type="GO" id="GO:1990535">
    <property type="term" value="P:neuron projection maintenance"/>
    <property type="evidence" value="ECO:0007669"/>
    <property type="project" value="TreeGrafter"/>
</dbReference>
<gene>
    <name evidence="6" type="ORF">OBRU01_21298</name>
</gene>
<evidence type="ECO:0000256" key="2">
    <source>
        <dbReference type="ARBA" id="ARBA00010305"/>
    </source>
</evidence>
<dbReference type="PANTHER" id="PTHR46321:SF1">
    <property type="entry name" value="KIF-BINDING PROTEIN"/>
    <property type="match status" value="1"/>
</dbReference>
<protein>
    <recommendedName>
        <fullName evidence="3">KIF-binding protein</fullName>
    </recommendedName>
</protein>
<dbReference type="SMART" id="SM00028">
    <property type="entry name" value="TPR"/>
    <property type="match status" value="2"/>
</dbReference>
<evidence type="ECO:0000256" key="4">
    <source>
        <dbReference type="ARBA" id="ARBA00022490"/>
    </source>
</evidence>
<dbReference type="GO" id="GO:0021952">
    <property type="term" value="P:central nervous system projection neuron axonogenesis"/>
    <property type="evidence" value="ECO:0007669"/>
    <property type="project" value="TreeGrafter"/>
</dbReference>
<sequence>MSKESYFQVTVAETMGAEEILNVYMENYNKVRKLLDEDSKNDPANEPHLSKYKAKEILCAMKVNLLKHTASEKLFIGNRLEAMLGVVLLNIGIIDRATDELTSSDSVLSEAVTILAPYSSKPEIVITLIEVYNNLGLLWLKREEPEKAKTYLLKAKEAYETFKCSLLMPLSLEHILSNGETNAADFMILEKAYTVTLFHLAQVYSSLKETLKSAIYCHISLRRQLQHQDYEPVKWAMNSAALSEVFAKLNGFFQSRYHLAAASTILKQYGDTLEEGENKNEATLVRFKHRSADVAICWAKYCYRLMEASTKKVDDAEDMSNLSLEDNESICSGDMKSLVFPDLDVSGFESKVTDKFILTYQDMQEVFLCCQTWLDKAKEYYTLDTLTSSENTIEIIQLCALSYNYLAFYEDDDVRRAEILKKRIDMLEDLVKEVNPKHYLHCCRTLWFELGEVYSQFLNIKLQKENLTLHSMKEINMLCEKIIEKYELFLSSFKDSDGKMPVKLECDFIRPVATAHVLIAKHIKVLGKSEIIYFI</sequence>
<keyword evidence="5" id="KW-0206">Cytoskeleton</keyword>
<accession>A0A0L7KLG9</accession>
<dbReference type="InterPro" id="IPR011990">
    <property type="entry name" value="TPR-like_helical_dom_sf"/>
</dbReference>
<dbReference type="PANTHER" id="PTHR46321">
    <property type="entry name" value="KIF1-BINDING PROTEIN"/>
    <property type="match status" value="1"/>
</dbReference>
<comment type="subcellular location">
    <subcellularLocation>
        <location evidence="1">Cytoplasm</location>
        <location evidence="1">Cytoskeleton</location>
    </subcellularLocation>
</comment>
<proteinExistence type="inferred from homology"/>